<proteinExistence type="predicted"/>
<accession>A0AAV7ER69</accession>
<dbReference type="EMBL" id="JAINDJ010000004">
    <property type="protein sequence ID" value="KAG9451370.1"/>
    <property type="molecule type" value="Genomic_DNA"/>
</dbReference>
<evidence type="ECO:0000313" key="2">
    <source>
        <dbReference type="Proteomes" id="UP000825729"/>
    </source>
</evidence>
<dbReference type="Proteomes" id="UP000825729">
    <property type="component" value="Unassembled WGS sequence"/>
</dbReference>
<keyword evidence="2" id="KW-1185">Reference proteome</keyword>
<name>A0AAV7ER69_ARIFI</name>
<protein>
    <submittedName>
        <fullName evidence="1">Uncharacterized protein</fullName>
    </submittedName>
</protein>
<evidence type="ECO:0000313" key="1">
    <source>
        <dbReference type="EMBL" id="KAG9451370.1"/>
    </source>
</evidence>
<reference evidence="1 2" key="1">
    <citation type="submission" date="2021-07" db="EMBL/GenBank/DDBJ databases">
        <title>The Aristolochia fimbriata genome: insights into angiosperm evolution, floral development and chemical biosynthesis.</title>
        <authorList>
            <person name="Jiao Y."/>
        </authorList>
    </citation>
    <scope>NUCLEOTIDE SEQUENCE [LARGE SCALE GENOMIC DNA]</scope>
    <source>
        <strain evidence="1">IBCAS-2021</strain>
        <tissue evidence="1">Leaf</tissue>
    </source>
</reference>
<organism evidence="1 2">
    <name type="scientific">Aristolochia fimbriata</name>
    <name type="common">White veined hardy Dutchman's pipe vine</name>
    <dbReference type="NCBI Taxonomy" id="158543"/>
    <lineage>
        <taxon>Eukaryota</taxon>
        <taxon>Viridiplantae</taxon>
        <taxon>Streptophyta</taxon>
        <taxon>Embryophyta</taxon>
        <taxon>Tracheophyta</taxon>
        <taxon>Spermatophyta</taxon>
        <taxon>Magnoliopsida</taxon>
        <taxon>Magnoliidae</taxon>
        <taxon>Piperales</taxon>
        <taxon>Aristolochiaceae</taxon>
        <taxon>Aristolochia</taxon>
    </lineage>
</organism>
<comment type="caution">
    <text evidence="1">The sequence shown here is derived from an EMBL/GenBank/DDBJ whole genome shotgun (WGS) entry which is preliminary data.</text>
</comment>
<gene>
    <name evidence="1" type="ORF">H6P81_011335</name>
</gene>
<dbReference type="AlphaFoldDB" id="A0AAV7ER69"/>
<sequence>MESSGLDLGQTQERIYFDAVEGFAFCGRSRGGSHDEQALTLPRFYQLNSSNISRSFALASHFRVPIWKPRERRSRDFLQNNNIIGLVQADLKGGGTRKPPLMTKPGAEQLGDDLKTSENGRGLVIAGGVARFRWLRTVRRRGGGDK</sequence>